<dbReference type="InterPro" id="IPR002716">
    <property type="entry name" value="PIN_dom"/>
</dbReference>
<protein>
    <submittedName>
        <fullName evidence="2">PIN domain-containing protein</fullName>
    </submittedName>
</protein>
<dbReference type="SUPFAM" id="SSF88723">
    <property type="entry name" value="PIN domain-like"/>
    <property type="match status" value="1"/>
</dbReference>
<dbReference type="InterPro" id="IPR029060">
    <property type="entry name" value="PIN-like_dom_sf"/>
</dbReference>
<sequence length="139" mass="15146">MSRVYWDTMLFIYLLEGNKQYAQRVEEIYNRMQLRGDSLCISFLGVGEMLAGAHASPQKAQTIRSAVAAMKIRLLPFDAGAVDTFASLRAVQKLATADSIHLACAASAGVDLFLTGDMRLTKQNVAGIQFISSIDTSPI</sequence>
<gene>
    <name evidence="2" type="ORF">D0Y96_09525</name>
</gene>
<keyword evidence="3" id="KW-1185">Reference proteome</keyword>
<reference evidence="2 3" key="1">
    <citation type="submission" date="2018-08" db="EMBL/GenBank/DDBJ databases">
        <title>Acidipila sp. 4G-K13, an acidobacterium isolated from forest soil.</title>
        <authorList>
            <person name="Gao Z.-H."/>
            <person name="Qiu L.-H."/>
        </authorList>
    </citation>
    <scope>NUCLEOTIDE SEQUENCE [LARGE SCALE GENOMIC DNA]</scope>
    <source>
        <strain evidence="2 3">4G-K13</strain>
    </source>
</reference>
<dbReference type="EMBL" id="QVQT01000003">
    <property type="protein sequence ID" value="RFU16952.1"/>
    <property type="molecule type" value="Genomic_DNA"/>
</dbReference>
<feature type="domain" description="PIN" evidence="1">
    <location>
        <begin position="5"/>
        <end position="121"/>
    </location>
</feature>
<evidence type="ECO:0000313" key="3">
    <source>
        <dbReference type="Proteomes" id="UP000264702"/>
    </source>
</evidence>
<accession>A0A372IPR9</accession>
<dbReference type="RefSeq" id="WP_117299121.1">
    <property type="nucleotide sequence ID" value="NZ_QVQT02000003.1"/>
</dbReference>
<dbReference type="Gene3D" id="3.40.50.1010">
    <property type="entry name" value="5'-nuclease"/>
    <property type="match status" value="1"/>
</dbReference>
<evidence type="ECO:0000313" key="2">
    <source>
        <dbReference type="EMBL" id="RFU16952.1"/>
    </source>
</evidence>
<dbReference type="AlphaFoldDB" id="A0A372IPR9"/>
<dbReference type="OrthoDB" id="597982at2"/>
<proteinExistence type="predicted"/>
<dbReference type="Proteomes" id="UP000264702">
    <property type="component" value="Unassembled WGS sequence"/>
</dbReference>
<evidence type="ECO:0000259" key="1">
    <source>
        <dbReference type="Pfam" id="PF01850"/>
    </source>
</evidence>
<name>A0A372IPR9_9BACT</name>
<organism evidence="2 3">
    <name type="scientific">Paracidobacterium acidisoli</name>
    <dbReference type="NCBI Taxonomy" id="2303751"/>
    <lineage>
        <taxon>Bacteria</taxon>
        <taxon>Pseudomonadati</taxon>
        <taxon>Acidobacteriota</taxon>
        <taxon>Terriglobia</taxon>
        <taxon>Terriglobales</taxon>
        <taxon>Acidobacteriaceae</taxon>
        <taxon>Paracidobacterium</taxon>
    </lineage>
</organism>
<dbReference type="Pfam" id="PF01850">
    <property type="entry name" value="PIN"/>
    <property type="match status" value="1"/>
</dbReference>
<comment type="caution">
    <text evidence="2">The sequence shown here is derived from an EMBL/GenBank/DDBJ whole genome shotgun (WGS) entry which is preliminary data.</text>
</comment>